<feature type="domain" description="Methyltransferase FkbM" evidence="1">
    <location>
        <begin position="172"/>
        <end position="310"/>
    </location>
</feature>
<dbReference type="Gene3D" id="3.40.50.150">
    <property type="entry name" value="Vaccinia Virus protein VP39"/>
    <property type="match status" value="1"/>
</dbReference>
<dbReference type="Pfam" id="PF05050">
    <property type="entry name" value="Methyltransf_21"/>
    <property type="match status" value="1"/>
</dbReference>
<keyword evidence="3" id="KW-1185">Reference proteome</keyword>
<dbReference type="Proteomes" id="UP001595477">
    <property type="component" value="Unassembled WGS sequence"/>
</dbReference>
<accession>A0ABV7JQI2</accession>
<dbReference type="RefSeq" id="WP_123326585.1">
    <property type="nucleotide sequence ID" value="NZ_JBHRSX010000005.1"/>
</dbReference>
<dbReference type="PANTHER" id="PTHR34203">
    <property type="entry name" value="METHYLTRANSFERASE, FKBM FAMILY PROTEIN"/>
    <property type="match status" value="1"/>
</dbReference>
<sequence length="333" mass="37050">MSNPKKVIIAGLNNIPARNLVDYLLKTDCEISLLDDGLVGQSVFGIPIVSIQTALVTTNEQAVIAIFSPRAFSAVSKKLRKKGLCPVSIEEFVIEHDLPREIINFPANQDIASLTDVGSFFNDRLSKLTLNAIRDYWHSGDRAALTDIQQSIFSIYFNESFLASDAMKVFVDVGAYDGDSYSSALDYFTGIEEAHLFEPLQSIDKSQLKNSGAVNVYSVCLGRDESMVSFTEQGLNSHSSKDGSISVMQKTLDSFQLNPTFIKVDVEGQDIEVLHGAESTLQHSKPVIALSVYHRPEHLRQALELLSEKFNYQRFYLRKYSSSNDETVLYAVP</sequence>
<dbReference type="GO" id="GO:0008168">
    <property type="term" value="F:methyltransferase activity"/>
    <property type="evidence" value="ECO:0007669"/>
    <property type="project" value="UniProtKB-KW"/>
</dbReference>
<dbReference type="GO" id="GO:0032259">
    <property type="term" value="P:methylation"/>
    <property type="evidence" value="ECO:0007669"/>
    <property type="project" value="UniProtKB-KW"/>
</dbReference>
<reference evidence="3" key="1">
    <citation type="journal article" date="2019" name="Int. J. Syst. Evol. Microbiol.">
        <title>The Global Catalogue of Microorganisms (GCM) 10K type strain sequencing project: providing services to taxonomists for standard genome sequencing and annotation.</title>
        <authorList>
            <consortium name="The Broad Institute Genomics Platform"/>
            <consortium name="The Broad Institute Genome Sequencing Center for Infectious Disease"/>
            <person name="Wu L."/>
            <person name="Ma J."/>
        </authorList>
    </citation>
    <scope>NUCLEOTIDE SEQUENCE [LARGE SCALE GENOMIC DNA]</scope>
    <source>
        <strain evidence="3">KCTC 52449</strain>
    </source>
</reference>
<dbReference type="InterPro" id="IPR052514">
    <property type="entry name" value="SAM-dependent_MTase"/>
</dbReference>
<protein>
    <submittedName>
        <fullName evidence="2">FkbM family methyltransferase</fullName>
    </submittedName>
</protein>
<name>A0ABV7JQI2_9ALTE</name>
<gene>
    <name evidence="2" type="ORF">ACFOEW_00805</name>
</gene>
<evidence type="ECO:0000313" key="3">
    <source>
        <dbReference type="Proteomes" id="UP001595477"/>
    </source>
</evidence>
<dbReference type="EMBL" id="JBHRSX010000005">
    <property type="protein sequence ID" value="MFC3200360.1"/>
    <property type="molecule type" value="Genomic_DNA"/>
</dbReference>
<dbReference type="SUPFAM" id="SSF53335">
    <property type="entry name" value="S-adenosyl-L-methionine-dependent methyltransferases"/>
    <property type="match status" value="1"/>
</dbReference>
<dbReference type="InterPro" id="IPR006342">
    <property type="entry name" value="FkbM_mtfrase"/>
</dbReference>
<dbReference type="InterPro" id="IPR029063">
    <property type="entry name" value="SAM-dependent_MTases_sf"/>
</dbReference>
<keyword evidence="2" id="KW-0489">Methyltransferase</keyword>
<dbReference type="PANTHER" id="PTHR34203:SF15">
    <property type="entry name" value="SLL1173 PROTEIN"/>
    <property type="match status" value="1"/>
</dbReference>
<comment type="caution">
    <text evidence="2">The sequence shown here is derived from an EMBL/GenBank/DDBJ whole genome shotgun (WGS) entry which is preliminary data.</text>
</comment>
<evidence type="ECO:0000259" key="1">
    <source>
        <dbReference type="Pfam" id="PF05050"/>
    </source>
</evidence>
<organism evidence="2 3">
    <name type="scientific">Alteromonas oceani</name>
    <dbReference type="NCBI Taxonomy" id="2071609"/>
    <lineage>
        <taxon>Bacteria</taxon>
        <taxon>Pseudomonadati</taxon>
        <taxon>Pseudomonadota</taxon>
        <taxon>Gammaproteobacteria</taxon>
        <taxon>Alteromonadales</taxon>
        <taxon>Alteromonadaceae</taxon>
        <taxon>Alteromonas/Salinimonas group</taxon>
        <taxon>Alteromonas</taxon>
    </lineage>
</organism>
<keyword evidence="2" id="KW-0808">Transferase</keyword>
<evidence type="ECO:0000313" key="2">
    <source>
        <dbReference type="EMBL" id="MFC3200360.1"/>
    </source>
</evidence>
<dbReference type="NCBIfam" id="TIGR01444">
    <property type="entry name" value="fkbM_fam"/>
    <property type="match status" value="1"/>
</dbReference>
<proteinExistence type="predicted"/>